<evidence type="ECO:0000313" key="1">
    <source>
        <dbReference type="EMBL" id="TNN88811.1"/>
    </source>
</evidence>
<comment type="caution">
    <text evidence="1">The sequence shown here is derived from an EMBL/GenBank/DDBJ whole genome shotgun (WGS) entry which is preliminary data.</text>
</comment>
<organism evidence="1 2">
    <name type="scientific">Liparis tanakae</name>
    <name type="common">Tanaka's snailfish</name>
    <dbReference type="NCBI Taxonomy" id="230148"/>
    <lineage>
        <taxon>Eukaryota</taxon>
        <taxon>Metazoa</taxon>
        <taxon>Chordata</taxon>
        <taxon>Craniata</taxon>
        <taxon>Vertebrata</taxon>
        <taxon>Euteleostomi</taxon>
        <taxon>Actinopterygii</taxon>
        <taxon>Neopterygii</taxon>
        <taxon>Teleostei</taxon>
        <taxon>Neoteleostei</taxon>
        <taxon>Acanthomorphata</taxon>
        <taxon>Eupercaria</taxon>
        <taxon>Perciformes</taxon>
        <taxon>Cottioidei</taxon>
        <taxon>Cottales</taxon>
        <taxon>Liparidae</taxon>
        <taxon>Liparis</taxon>
    </lineage>
</organism>
<protein>
    <submittedName>
        <fullName evidence="1">Uncharacterized protein</fullName>
    </submittedName>
</protein>
<dbReference type="AlphaFoldDB" id="A0A4Z2JFL5"/>
<keyword evidence="2" id="KW-1185">Reference proteome</keyword>
<gene>
    <name evidence="1" type="ORF">EYF80_000688</name>
</gene>
<dbReference type="EMBL" id="SRLO01000003">
    <property type="protein sequence ID" value="TNN88811.1"/>
    <property type="molecule type" value="Genomic_DNA"/>
</dbReference>
<proteinExistence type="predicted"/>
<reference evidence="1 2" key="1">
    <citation type="submission" date="2019-03" db="EMBL/GenBank/DDBJ databases">
        <title>First draft genome of Liparis tanakae, snailfish: a comprehensive survey of snailfish specific genes.</title>
        <authorList>
            <person name="Kim W."/>
            <person name="Song I."/>
            <person name="Jeong J.-H."/>
            <person name="Kim D."/>
            <person name="Kim S."/>
            <person name="Ryu S."/>
            <person name="Song J.Y."/>
            <person name="Lee S.K."/>
        </authorList>
    </citation>
    <scope>NUCLEOTIDE SEQUENCE [LARGE SCALE GENOMIC DNA]</scope>
    <source>
        <tissue evidence="1">Muscle</tissue>
    </source>
</reference>
<evidence type="ECO:0000313" key="2">
    <source>
        <dbReference type="Proteomes" id="UP000314294"/>
    </source>
</evidence>
<dbReference type="Proteomes" id="UP000314294">
    <property type="component" value="Unassembled WGS sequence"/>
</dbReference>
<sequence length="128" mass="13531">MPVLPVLYARSDNASRVTPLFSPRESELAPLALLLWDSTCVSFGLGSREVCRAHGGHGVGFKKALTPAVFPLRLPTAQCNLPSLALSMCPPRCALTSAPANGSVGSLRQANKTVEEVVGRFSARRSAV</sequence>
<name>A0A4Z2JFL5_9TELE</name>
<accession>A0A4Z2JFL5</accession>